<dbReference type="Gene3D" id="3.40.50.300">
    <property type="entry name" value="P-loop containing nucleotide triphosphate hydrolases"/>
    <property type="match status" value="1"/>
</dbReference>
<name>A0A221K779_9RHOB</name>
<dbReference type="PANTHER" id="PTHR43581">
    <property type="entry name" value="ATP/GTP PHOSPHATASE"/>
    <property type="match status" value="1"/>
</dbReference>
<dbReference type="EMBL" id="CP022417">
    <property type="protein sequence ID" value="ASM74864.1"/>
    <property type="molecule type" value="Genomic_DNA"/>
</dbReference>
<dbReference type="RefSeq" id="WP_089422880.1">
    <property type="nucleotide sequence ID" value="NZ_CP022417.1"/>
</dbReference>
<dbReference type="GO" id="GO:0005524">
    <property type="term" value="F:ATP binding"/>
    <property type="evidence" value="ECO:0007669"/>
    <property type="project" value="InterPro"/>
</dbReference>
<dbReference type="AlphaFoldDB" id="A0A221K779"/>
<keyword evidence="3" id="KW-1185">Reference proteome</keyword>
<dbReference type="CDD" id="cd01026">
    <property type="entry name" value="TOPRIM_OLD"/>
    <property type="match status" value="1"/>
</dbReference>
<gene>
    <name evidence="2" type="ORF">SULPSESMR1_03937</name>
</gene>
<dbReference type="Pfam" id="PF20469">
    <property type="entry name" value="OLD-like_TOPRIM"/>
    <property type="match status" value="1"/>
</dbReference>
<dbReference type="SMART" id="SM00382">
    <property type="entry name" value="AAA"/>
    <property type="match status" value="1"/>
</dbReference>
<dbReference type="InterPro" id="IPR027417">
    <property type="entry name" value="P-loop_NTPase"/>
</dbReference>
<dbReference type="PANTHER" id="PTHR43581:SF2">
    <property type="entry name" value="EXCINUCLEASE ATPASE SUBUNIT"/>
    <property type="match status" value="1"/>
</dbReference>
<keyword evidence="2" id="KW-0614">Plasmid</keyword>
<organism evidence="2 3">
    <name type="scientific">Pseudosulfitobacter pseudonitzschiae</name>
    <dbReference type="NCBI Taxonomy" id="1402135"/>
    <lineage>
        <taxon>Bacteria</taxon>
        <taxon>Pseudomonadati</taxon>
        <taxon>Pseudomonadota</taxon>
        <taxon>Alphaproteobacteria</taxon>
        <taxon>Rhodobacterales</taxon>
        <taxon>Roseobacteraceae</taxon>
        <taxon>Pseudosulfitobacter</taxon>
    </lineage>
</organism>
<dbReference type="GO" id="GO:0016887">
    <property type="term" value="F:ATP hydrolysis activity"/>
    <property type="evidence" value="ECO:0007669"/>
    <property type="project" value="InterPro"/>
</dbReference>
<evidence type="ECO:0000313" key="3">
    <source>
        <dbReference type="Proteomes" id="UP000199754"/>
    </source>
</evidence>
<dbReference type="Pfam" id="PF13304">
    <property type="entry name" value="AAA_21"/>
    <property type="match status" value="1"/>
</dbReference>
<feature type="domain" description="AAA+ ATPase" evidence="1">
    <location>
        <begin position="25"/>
        <end position="256"/>
    </location>
</feature>
<dbReference type="InterPro" id="IPR003959">
    <property type="entry name" value="ATPase_AAA_core"/>
</dbReference>
<dbReference type="SUPFAM" id="SSF52540">
    <property type="entry name" value="P-loop containing nucleoside triphosphate hydrolases"/>
    <property type="match status" value="1"/>
</dbReference>
<evidence type="ECO:0000259" key="1">
    <source>
        <dbReference type="SMART" id="SM00382"/>
    </source>
</evidence>
<protein>
    <submittedName>
        <fullName evidence="2">AAA domain, putative AbiEii toxin, type IV TA system</fullName>
    </submittedName>
</protein>
<dbReference type="InterPro" id="IPR051396">
    <property type="entry name" value="Bact_Antivir_Def_Nuclease"/>
</dbReference>
<dbReference type="KEGG" id="spse:SULPSESMR1_03937"/>
<evidence type="ECO:0000313" key="2">
    <source>
        <dbReference type="EMBL" id="ASM74864.1"/>
    </source>
</evidence>
<accession>A0A221K779</accession>
<proteinExistence type="predicted"/>
<dbReference type="Proteomes" id="UP000199754">
    <property type="component" value="Plasmid pSMR1-2"/>
</dbReference>
<dbReference type="OrthoDB" id="9816534at2"/>
<sequence length="619" mass="66839">MSFPIEITSNITLSSGNVAKTVTLHSGMTVILGPNGSGKTQLMRGMKQSLQQAISGKKVSFVSAGRIGILESYRSDYDGQRSGQPRYDEAVYGGKREQARRHQTETLNGAFQTLAARPDILIKVKERLRKLFKRDIEIRWDAGAIKVFFLHGDSAAYSSGREASGLLHLVGLLAMIYDDDVGALLLDEPEVSLHPQLQAFLLQEIISVSGWPEAETNKKIIVLCTHSTEFIELSKPSDLLNLVFVSEISENPTQIPADAGELQSRKIAALLGRMGQEHKLALFASSPLLVEGPSDVIVGSSVARKLDLQLEAGGSQVLPVIGKGQFAIVCKLFRMMGKRPVILADADALTDNLELAHFILNSQSANIAAASLGAGSATELASQVYNDFCQMTDANWASIEAEAAKHPYWIEREHGQGDAQRKAQRRSAFSTIFILSDEEVRSLDHGEQWESIKRRLETLLSLLEAEGCFVLRKGAIESYFAFNAEEGAASKPEVAAVEAAGLAAADSEQVRRIYEDVVRCLQFASAAEKIVEAEALQEVLLAICAPALAKIRAGQGATNLNAIARSVTPELAGMFDLQAVDGKLQISLKSKVLDVKGFPITVAGGEDVLTVVATALAIE</sequence>
<reference evidence="2 3" key="1">
    <citation type="submission" date="2017-07" db="EMBL/GenBank/DDBJ databases">
        <title>Genome Sequence of Sulfitobacter pseudonitzschiae Strain SMR1 Isolated from a culture of the Diatom Skeletonema marinoi.</title>
        <authorList>
            <person name="Topel M."/>
            <person name="Pinder M.I.M."/>
            <person name="Johansson O.N."/>
            <person name="Kourtchenko O."/>
            <person name="Godhe A."/>
            <person name="Clarke A.K."/>
        </authorList>
    </citation>
    <scope>NUCLEOTIDE SEQUENCE [LARGE SCALE GENOMIC DNA]</scope>
    <source>
        <strain evidence="2 3">SMR1</strain>
        <plasmid evidence="2 3">pSMR1-2</plasmid>
    </source>
</reference>
<dbReference type="InterPro" id="IPR034139">
    <property type="entry name" value="TOPRIM_OLD"/>
</dbReference>
<geneLocation type="plasmid" evidence="2 3">
    <name>pSMR1-2</name>
</geneLocation>
<dbReference type="InterPro" id="IPR003593">
    <property type="entry name" value="AAA+_ATPase"/>
</dbReference>